<name>A0A225UML9_9STRA</name>
<proteinExistence type="predicted"/>
<dbReference type="AlphaFoldDB" id="A0A225UML9"/>
<evidence type="ECO:0000256" key="1">
    <source>
        <dbReference type="SAM" id="MobiDB-lite"/>
    </source>
</evidence>
<feature type="non-terminal residue" evidence="2">
    <location>
        <position position="274"/>
    </location>
</feature>
<organism evidence="2 3">
    <name type="scientific">Phytophthora megakarya</name>
    <dbReference type="NCBI Taxonomy" id="4795"/>
    <lineage>
        <taxon>Eukaryota</taxon>
        <taxon>Sar</taxon>
        <taxon>Stramenopiles</taxon>
        <taxon>Oomycota</taxon>
        <taxon>Peronosporomycetes</taxon>
        <taxon>Peronosporales</taxon>
        <taxon>Peronosporaceae</taxon>
        <taxon>Phytophthora</taxon>
    </lineage>
</organism>
<dbReference type="EMBL" id="NBNE01015447">
    <property type="protein sequence ID" value="OWY93786.1"/>
    <property type="molecule type" value="Genomic_DNA"/>
</dbReference>
<dbReference type="Proteomes" id="UP000198211">
    <property type="component" value="Unassembled WGS sequence"/>
</dbReference>
<evidence type="ECO:0000313" key="3">
    <source>
        <dbReference type="Proteomes" id="UP000198211"/>
    </source>
</evidence>
<comment type="caution">
    <text evidence="2">The sequence shown here is derived from an EMBL/GenBank/DDBJ whole genome shotgun (WGS) entry which is preliminary data.</text>
</comment>
<accession>A0A225UML9</accession>
<keyword evidence="3" id="KW-1185">Reference proteome</keyword>
<feature type="region of interest" description="Disordered" evidence="1">
    <location>
        <begin position="227"/>
        <end position="274"/>
    </location>
</feature>
<sequence>MSREPDIVLPPDLYYPELHHWSIWEWLLEKKETIRHLREITSASSSGRSWTANLRSECLHLPVVTDPLALRVNLEELRFDDGTRDSTSVVAVLQTMLHDAGYGFRNLVPTWGCTWVQFMSYTKFLWELLVFEQSAWNEIAHGSRCGVRSDDVPFKVLNTEAAAVSSVGDNGTVSLLTPDDQALLGASIVNRLRLTYACSPNEPVGDTSSPETSRVLLGVLRSRSDKLPSGLNGSVPEDTRNSSLASGDVSPLALDGNVKSSRGASKGSHGLEST</sequence>
<reference evidence="3" key="1">
    <citation type="submission" date="2017-03" db="EMBL/GenBank/DDBJ databases">
        <title>Phytopthora megakarya and P. palmivora, two closely related causual agents of cacao black pod achieved similar genome size and gene model numbers by different mechanisms.</title>
        <authorList>
            <person name="Ali S."/>
            <person name="Shao J."/>
            <person name="Larry D.J."/>
            <person name="Kronmiller B."/>
            <person name="Shen D."/>
            <person name="Strem M.D."/>
            <person name="Melnick R.L."/>
            <person name="Guiltinan M.J."/>
            <person name="Tyler B.M."/>
            <person name="Meinhardt L.W."/>
            <person name="Bailey B.A."/>
        </authorList>
    </citation>
    <scope>NUCLEOTIDE SEQUENCE [LARGE SCALE GENOMIC DNA]</scope>
    <source>
        <strain evidence="3">zdho120</strain>
    </source>
</reference>
<gene>
    <name evidence="2" type="ORF">PHMEG_00036686</name>
</gene>
<protein>
    <submittedName>
        <fullName evidence="2">Uncharacterized protein</fullName>
    </submittedName>
</protein>
<evidence type="ECO:0000313" key="2">
    <source>
        <dbReference type="EMBL" id="OWY93786.1"/>
    </source>
</evidence>